<protein>
    <recommendedName>
        <fullName evidence="3">Plastid lipid-associated protein/fibrillin conserved domain-containing protein</fullName>
    </recommendedName>
</protein>
<dbReference type="AlphaFoldDB" id="A0A2V0NXL1"/>
<dbReference type="STRING" id="307507.A0A2V0NXL1"/>
<accession>A0A2V0NXL1</accession>
<proteinExistence type="predicted"/>
<dbReference type="EMBL" id="BDRX01000024">
    <property type="protein sequence ID" value="GBF91412.1"/>
    <property type="molecule type" value="Genomic_DNA"/>
</dbReference>
<evidence type="ECO:0000256" key="1">
    <source>
        <dbReference type="ARBA" id="ARBA00004474"/>
    </source>
</evidence>
<name>A0A2V0NXL1_9CHLO</name>
<dbReference type="OrthoDB" id="201321at2759"/>
<evidence type="ECO:0000313" key="5">
    <source>
        <dbReference type="Proteomes" id="UP000247498"/>
    </source>
</evidence>
<gene>
    <name evidence="4" type="ORF">Rsub_04152</name>
</gene>
<organism evidence="4 5">
    <name type="scientific">Raphidocelis subcapitata</name>
    <dbReference type="NCBI Taxonomy" id="307507"/>
    <lineage>
        <taxon>Eukaryota</taxon>
        <taxon>Viridiplantae</taxon>
        <taxon>Chlorophyta</taxon>
        <taxon>core chlorophytes</taxon>
        <taxon>Chlorophyceae</taxon>
        <taxon>CS clade</taxon>
        <taxon>Sphaeropleales</taxon>
        <taxon>Selenastraceae</taxon>
        <taxon>Raphidocelis</taxon>
    </lineage>
</organism>
<dbReference type="FunCoup" id="A0A2V0NXL1">
    <property type="interactions" value="432"/>
</dbReference>
<dbReference type="InParanoid" id="A0A2V0NXL1"/>
<sequence length="244" mass="26075">MRAGRRAPIHAAAAPAAAFPWPRRPLRSAARAQPGEGAAAPPAAAAAAAGGGAEEVKKELRAALEGLDRGIFGTTAAKREAVLSLVARLEALNPLPQPLRRMDALAGEWRLLYTTIAITGVKKTKLGLREFVKLGDFVQIIDTENHAAINRVSFSVAGFAKFGGSLTINAAYAPAPPPLDGSRVEINFSDAKLTPEALEALFRANYDLLLSIFNPQGWLDVTYVDEEVRVGRDDKGHVFVVERC</sequence>
<evidence type="ECO:0000256" key="2">
    <source>
        <dbReference type="ARBA" id="ARBA00022640"/>
    </source>
</evidence>
<comment type="subcellular location">
    <subcellularLocation>
        <location evidence="1">Plastid</location>
    </subcellularLocation>
</comment>
<evidence type="ECO:0000259" key="3">
    <source>
        <dbReference type="Pfam" id="PF04755"/>
    </source>
</evidence>
<feature type="domain" description="Plastid lipid-associated protein/fibrillin conserved" evidence="3">
    <location>
        <begin position="55"/>
        <end position="241"/>
    </location>
</feature>
<dbReference type="Proteomes" id="UP000247498">
    <property type="component" value="Unassembled WGS sequence"/>
</dbReference>
<dbReference type="InterPro" id="IPR006843">
    <property type="entry name" value="PAP/fibrillin_dom"/>
</dbReference>
<dbReference type="Pfam" id="PF04755">
    <property type="entry name" value="PAP_fibrillin"/>
    <property type="match status" value="1"/>
</dbReference>
<reference evidence="4 5" key="1">
    <citation type="journal article" date="2018" name="Sci. Rep.">
        <title>Raphidocelis subcapitata (=Pseudokirchneriella subcapitata) provides an insight into genome evolution and environmental adaptations in the Sphaeropleales.</title>
        <authorList>
            <person name="Suzuki S."/>
            <person name="Yamaguchi H."/>
            <person name="Nakajima N."/>
            <person name="Kawachi M."/>
        </authorList>
    </citation>
    <scope>NUCLEOTIDE SEQUENCE [LARGE SCALE GENOMIC DNA]</scope>
    <source>
        <strain evidence="4 5">NIES-35</strain>
    </source>
</reference>
<keyword evidence="5" id="KW-1185">Reference proteome</keyword>
<keyword evidence="2" id="KW-0934">Plastid</keyword>
<evidence type="ECO:0000313" key="4">
    <source>
        <dbReference type="EMBL" id="GBF91412.1"/>
    </source>
</evidence>
<dbReference type="GO" id="GO:0009536">
    <property type="term" value="C:plastid"/>
    <property type="evidence" value="ECO:0007669"/>
    <property type="project" value="UniProtKB-SubCell"/>
</dbReference>
<dbReference type="InterPro" id="IPR039633">
    <property type="entry name" value="PAP"/>
</dbReference>
<comment type="caution">
    <text evidence="4">The sequence shown here is derived from an EMBL/GenBank/DDBJ whole genome shotgun (WGS) entry which is preliminary data.</text>
</comment>
<dbReference type="PANTHER" id="PTHR31906">
    <property type="entry name" value="PLASTID-LIPID-ASSOCIATED PROTEIN 4, CHLOROPLASTIC-RELATED"/>
    <property type="match status" value="1"/>
</dbReference>